<comment type="function">
    <text evidence="1">Catalyzes the reductive methylation of 2'-deoxyuridine-5'-monophosphate (dUMP) to 2'-deoxythymidine-5'-monophosphate (dTMP) while utilizing 5,10-methylenetetrahydrofolate (mTHF) as the methyl donor, and NADPH and FADH(2) as the reductant.</text>
</comment>
<keyword evidence="1" id="KW-0545">Nucleotide biosynthesis</keyword>
<dbReference type="GO" id="GO:0050797">
    <property type="term" value="F:thymidylate synthase (FAD) activity"/>
    <property type="evidence" value="ECO:0007669"/>
    <property type="project" value="UniProtKB-UniRule"/>
</dbReference>
<accession>A0A1I6DVH7</accession>
<name>A0A1I6DVH7_9FIRM</name>
<comment type="subunit">
    <text evidence="1">Homotetramer.</text>
</comment>
<keyword evidence="1" id="KW-0489">Methyltransferase</keyword>
<dbReference type="Pfam" id="PF02511">
    <property type="entry name" value="Thy1"/>
    <property type="match status" value="1"/>
</dbReference>
<dbReference type="GO" id="GO:0050660">
    <property type="term" value="F:flavin adenine dinucleotide binding"/>
    <property type="evidence" value="ECO:0007669"/>
    <property type="project" value="UniProtKB-UniRule"/>
</dbReference>
<comment type="catalytic activity">
    <reaction evidence="1">
        <text>dUMP + (6R)-5,10-methylene-5,6,7,8-tetrahydrofolate + NADPH + H(+) = dTMP + (6S)-5,6,7,8-tetrahydrofolate + NADP(+)</text>
        <dbReference type="Rhea" id="RHEA:29043"/>
        <dbReference type="ChEBI" id="CHEBI:15378"/>
        <dbReference type="ChEBI" id="CHEBI:15636"/>
        <dbReference type="ChEBI" id="CHEBI:57453"/>
        <dbReference type="ChEBI" id="CHEBI:57783"/>
        <dbReference type="ChEBI" id="CHEBI:58349"/>
        <dbReference type="ChEBI" id="CHEBI:63528"/>
        <dbReference type="ChEBI" id="CHEBI:246422"/>
        <dbReference type="EC" id="2.1.1.148"/>
    </reaction>
</comment>
<comment type="pathway">
    <text evidence="1">Pyrimidine metabolism; dTTP biosynthesis.</text>
</comment>
<dbReference type="InterPro" id="IPR003669">
    <property type="entry name" value="Thymidylate_synthase_ThyX"/>
</dbReference>
<feature type="binding site" evidence="1">
    <location>
        <begin position="81"/>
        <end position="84"/>
    </location>
    <ligand>
        <name>dUMP</name>
        <dbReference type="ChEBI" id="CHEBI:246422"/>
        <note>ligand shared between dimeric partners</note>
    </ligand>
</feature>
<feature type="binding site" evidence="1">
    <location>
        <begin position="175"/>
        <end position="177"/>
    </location>
    <ligand>
        <name>FAD</name>
        <dbReference type="ChEBI" id="CHEBI:57692"/>
        <note>ligand shared between neighboring subunits</note>
    </ligand>
</feature>
<dbReference type="GO" id="GO:0032259">
    <property type="term" value="P:methylation"/>
    <property type="evidence" value="ECO:0007669"/>
    <property type="project" value="UniProtKB-KW"/>
</dbReference>
<evidence type="ECO:0000313" key="2">
    <source>
        <dbReference type="EMBL" id="SFR09436.1"/>
    </source>
</evidence>
<dbReference type="AlphaFoldDB" id="A0A1I6DVH7"/>
<keyword evidence="1" id="KW-0274">FAD</keyword>
<dbReference type="EMBL" id="FOYM01000018">
    <property type="protein sequence ID" value="SFR09436.1"/>
    <property type="molecule type" value="Genomic_DNA"/>
</dbReference>
<dbReference type="GO" id="GO:0004799">
    <property type="term" value="F:thymidylate synthase activity"/>
    <property type="evidence" value="ECO:0007669"/>
    <property type="project" value="TreeGrafter"/>
</dbReference>
<dbReference type="CDD" id="cd20175">
    <property type="entry name" value="ThyX"/>
    <property type="match status" value="1"/>
</dbReference>
<dbReference type="InterPro" id="IPR036098">
    <property type="entry name" value="Thymidylate_synthase_ThyX_sf"/>
</dbReference>
<feature type="active site" description="Involved in ionization of N3 of dUMP, leading to its activation" evidence="1">
    <location>
        <position position="186"/>
    </location>
</feature>
<evidence type="ECO:0000313" key="3">
    <source>
        <dbReference type="Proteomes" id="UP000199584"/>
    </source>
</evidence>
<feature type="binding site" evidence="1">
    <location>
        <begin position="84"/>
        <end position="86"/>
    </location>
    <ligand>
        <name>FAD</name>
        <dbReference type="ChEBI" id="CHEBI:57692"/>
        <note>ligand shared between neighboring subunits</note>
    </ligand>
</feature>
<dbReference type="PANTHER" id="PTHR34934">
    <property type="entry name" value="FLAVIN-DEPENDENT THYMIDYLATE SYNTHASE"/>
    <property type="match status" value="1"/>
</dbReference>
<feature type="binding site" evidence="1">
    <location>
        <position position="181"/>
    </location>
    <ligand>
        <name>FAD</name>
        <dbReference type="ChEBI" id="CHEBI:57692"/>
        <note>ligand shared between neighboring subunits</note>
    </ligand>
</feature>
<proteinExistence type="inferred from homology"/>
<reference evidence="3" key="1">
    <citation type="submission" date="2016-10" db="EMBL/GenBank/DDBJ databases">
        <authorList>
            <person name="Varghese N."/>
            <person name="Submissions S."/>
        </authorList>
    </citation>
    <scope>NUCLEOTIDE SEQUENCE [LARGE SCALE GENOMIC DNA]</scope>
    <source>
        <strain evidence="3">DSM 3669</strain>
    </source>
</reference>
<dbReference type="OrthoDB" id="9780625at2"/>
<keyword evidence="3" id="KW-1185">Reference proteome</keyword>
<dbReference type="NCBIfam" id="TIGR02170">
    <property type="entry name" value="thyX"/>
    <property type="match status" value="1"/>
</dbReference>
<keyword evidence="1" id="KW-0521">NADP</keyword>
<dbReference type="PANTHER" id="PTHR34934:SF1">
    <property type="entry name" value="FLAVIN-DEPENDENT THYMIDYLATE SYNTHASE"/>
    <property type="match status" value="1"/>
</dbReference>
<comment type="caution">
    <text evidence="1">Lacks conserved residue(s) required for the propagation of feature annotation.</text>
</comment>
<dbReference type="SUPFAM" id="SSF69796">
    <property type="entry name" value="Thymidylate synthase-complementing protein Thy1"/>
    <property type="match status" value="1"/>
</dbReference>
<organism evidence="2 3">
    <name type="scientific">Desulfoscipio geothermicus DSM 3669</name>
    <dbReference type="NCBI Taxonomy" id="1121426"/>
    <lineage>
        <taxon>Bacteria</taxon>
        <taxon>Bacillati</taxon>
        <taxon>Bacillota</taxon>
        <taxon>Clostridia</taxon>
        <taxon>Eubacteriales</taxon>
        <taxon>Desulfallaceae</taxon>
        <taxon>Desulfoscipio</taxon>
    </lineage>
</organism>
<dbReference type="Gene3D" id="3.30.1360.170">
    <property type="match status" value="1"/>
</dbReference>
<dbReference type="HAMAP" id="MF_01408">
    <property type="entry name" value="ThyX"/>
    <property type="match status" value="1"/>
</dbReference>
<gene>
    <name evidence="1" type="primary">thyX</name>
    <name evidence="2" type="ORF">SAMN05660706_11880</name>
</gene>
<comment type="similarity">
    <text evidence="1">Belongs to the thymidylate synthase ThyX family.</text>
</comment>
<keyword evidence="1" id="KW-0808">Transferase</keyword>
<comment type="cofactor">
    <cofactor evidence="1">
        <name>FAD</name>
        <dbReference type="ChEBI" id="CHEBI:57692"/>
    </cofactor>
    <text evidence="1">Binds 4 FAD per tetramer. Each FAD binding site is formed by three monomers.</text>
</comment>
<dbReference type="EC" id="2.1.1.148" evidence="1"/>
<sequence length="246" mass="27577">MGRTELRVELLQHTENPEQLVAMAAKLCYSAAGIGELQKGVSARDQSGFVRKLSDMGHLSPFEHATFTFGIEGVSRSLLAQITRHRIASFSVKSQRYVGEGSAANRDDVFNYIIPPRIAALGEAEVKEYSRQMAQMQQWYDYWLEKLAAAGDAAKEDARFVLPNAAETKLAVTMNARELLHFFAVRCCNRAQWEIRALATEMLRLVRRVAPELFREAGPRCLMGPCPEGPMSCGEHAAVREKFRQL</sequence>
<dbReference type="GO" id="GO:0070402">
    <property type="term" value="F:NADPH binding"/>
    <property type="evidence" value="ECO:0007669"/>
    <property type="project" value="TreeGrafter"/>
</dbReference>
<evidence type="ECO:0000256" key="1">
    <source>
        <dbReference type="HAMAP-Rule" id="MF_01408"/>
    </source>
</evidence>
<dbReference type="RefSeq" id="WP_092484359.1">
    <property type="nucleotide sequence ID" value="NZ_FOYM01000018.1"/>
</dbReference>
<dbReference type="STRING" id="39060.SAMN05660706_11880"/>
<feature type="binding site" evidence="1">
    <location>
        <position position="60"/>
    </location>
    <ligand>
        <name>FAD</name>
        <dbReference type="ChEBI" id="CHEBI:57692"/>
        <note>ligand shared between neighboring subunits</note>
    </ligand>
</feature>
<feature type="binding site" evidence="1">
    <location>
        <position position="186"/>
    </location>
    <ligand>
        <name>dUMP</name>
        <dbReference type="ChEBI" id="CHEBI:246422"/>
        <note>ligand shared between dimeric partners</note>
    </ligand>
</feature>
<feature type="binding site" description="in other chain" evidence="1">
    <location>
        <begin position="94"/>
        <end position="96"/>
    </location>
    <ligand>
        <name>dUMP</name>
        <dbReference type="ChEBI" id="CHEBI:246422"/>
        <note>ligand shared between dimeric partners</note>
    </ligand>
</feature>
<dbReference type="PROSITE" id="PS51331">
    <property type="entry name" value="THYX"/>
    <property type="match status" value="1"/>
</dbReference>
<dbReference type="GO" id="GO:0006231">
    <property type="term" value="P:dTMP biosynthetic process"/>
    <property type="evidence" value="ECO:0007669"/>
    <property type="project" value="UniProtKB-UniRule"/>
</dbReference>
<protein>
    <recommendedName>
        <fullName evidence="1">Flavin-dependent thymidylate synthase</fullName>
        <shortName evidence="1">FDTS</shortName>
        <ecNumber evidence="1">2.1.1.148</ecNumber>
    </recommendedName>
    <alternativeName>
        <fullName evidence="1">FAD-dependent thymidylate synthase</fullName>
    </alternativeName>
    <alternativeName>
        <fullName evidence="1">Thymidylate synthase ThyX</fullName>
        <shortName evidence="1">TS</shortName>
        <shortName evidence="1">TSase</shortName>
    </alternativeName>
</protein>
<dbReference type="GO" id="GO:0006235">
    <property type="term" value="P:dTTP biosynthetic process"/>
    <property type="evidence" value="ECO:0007669"/>
    <property type="project" value="UniProtKB-UniRule"/>
</dbReference>
<dbReference type="UniPathway" id="UPA00575"/>
<keyword evidence="1" id="KW-0285">Flavoprotein</keyword>
<feature type="binding site" description="in other chain" evidence="1">
    <location>
        <position position="159"/>
    </location>
    <ligand>
        <name>dUMP</name>
        <dbReference type="ChEBI" id="CHEBI:246422"/>
        <note>ligand shared between dimeric partners</note>
    </ligand>
</feature>
<dbReference type="Proteomes" id="UP000199584">
    <property type="component" value="Unassembled WGS sequence"/>
</dbReference>